<keyword evidence="4" id="KW-1185">Reference proteome</keyword>
<dbReference type="AlphaFoldDB" id="A0A0K1Q773"/>
<dbReference type="RefSeq" id="WP_146652736.1">
    <property type="nucleotide sequence ID" value="NZ_CP012333.1"/>
</dbReference>
<keyword evidence="1" id="KW-0472">Membrane</keyword>
<reference evidence="3 4" key="1">
    <citation type="submission" date="2015-08" db="EMBL/GenBank/DDBJ databases">
        <authorList>
            <person name="Babu N.S."/>
            <person name="Beckwith C.J."/>
            <person name="Beseler K.G."/>
            <person name="Brison A."/>
            <person name="Carone J.V."/>
            <person name="Caskin T.P."/>
            <person name="Diamond M."/>
            <person name="Durham M.E."/>
            <person name="Foxe J.M."/>
            <person name="Go M."/>
            <person name="Henderson B.A."/>
            <person name="Jones I.B."/>
            <person name="McGettigan J.A."/>
            <person name="Micheletti S.J."/>
            <person name="Nasrallah M.E."/>
            <person name="Ortiz D."/>
            <person name="Piller C.R."/>
            <person name="Privatt S.R."/>
            <person name="Schneider S.L."/>
            <person name="Sharp S."/>
            <person name="Smith T.C."/>
            <person name="Stanton J.D."/>
            <person name="Ullery H.E."/>
            <person name="Wilson R.J."/>
            <person name="Serrano M.G."/>
            <person name="Buck G."/>
            <person name="Lee V."/>
            <person name="Wang Y."/>
            <person name="Carvalho R."/>
            <person name="Voegtly L."/>
            <person name="Shi R."/>
            <person name="Duckworth R."/>
            <person name="Johnson A."/>
            <person name="Loviza R."/>
            <person name="Walstead R."/>
            <person name="Shah Z."/>
            <person name="Kiflezghi M."/>
            <person name="Wade K."/>
            <person name="Ball S.L."/>
            <person name="Bradley K.W."/>
            <person name="Asai D.J."/>
            <person name="Bowman C.A."/>
            <person name="Russell D.A."/>
            <person name="Pope W.H."/>
            <person name="Jacobs-Sera D."/>
            <person name="Hendrix R.W."/>
            <person name="Hatfull G.F."/>
        </authorList>
    </citation>
    <scope>NUCLEOTIDE SEQUENCE [LARGE SCALE GENOMIC DNA]</scope>
    <source>
        <strain evidence="3 4">DSM 27648</strain>
    </source>
</reference>
<evidence type="ECO:0008006" key="5">
    <source>
        <dbReference type="Google" id="ProtNLM"/>
    </source>
</evidence>
<name>A0A0K1Q773_9BACT</name>
<evidence type="ECO:0000256" key="1">
    <source>
        <dbReference type="SAM" id="Phobius"/>
    </source>
</evidence>
<organism evidence="3 4">
    <name type="scientific">Labilithrix luteola</name>
    <dbReference type="NCBI Taxonomy" id="1391654"/>
    <lineage>
        <taxon>Bacteria</taxon>
        <taxon>Pseudomonadati</taxon>
        <taxon>Myxococcota</taxon>
        <taxon>Polyangia</taxon>
        <taxon>Polyangiales</taxon>
        <taxon>Labilitrichaceae</taxon>
        <taxon>Labilithrix</taxon>
    </lineage>
</organism>
<evidence type="ECO:0000313" key="4">
    <source>
        <dbReference type="Proteomes" id="UP000064967"/>
    </source>
</evidence>
<feature type="transmembrane region" description="Helical" evidence="1">
    <location>
        <begin position="234"/>
        <end position="255"/>
    </location>
</feature>
<keyword evidence="1" id="KW-1133">Transmembrane helix</keyword>
<gene>
    <name evidence="3" type="ORF">AKJ09_08344</name>
</gene>
<dbReference type="OrthoDB" id="5507211at2"/>
<dbReference type="EMBL" id="CP012333">
    <property type="protein sequence ID" value="AKV01681.1"/>
    <property type="molecule type" value="Genomic_DNA"/>
</dbReference>
<dbReference type="KEGG" id="llu:AKJ09_08344"/>
<dbReference type="STRING" id="1391654.AKJ09_08344"/>
<feature type="chain" id="PRO_5005466725" description="PEGA domain-containing protein" evidence="2">
    <location>
        <begin position="32"/>
        <end position="345"/>
    </location>
</feature>
<dbReference type="Proteomes" id="UP000064967">
    <property type="component" value="Chromosome"/>
</dbReference>
<accession>A0A0K1Q773</accession>
<protein>
    <recommendedName>
        <fullName evidence="5">PEGA domain-containing protein</fullName>
    </recommendedName>
</protein>
<feature type="transmembrane region" description="Helical" evidence="1">
    <location>
        <begin position="289"/>
        <end position="310"/>
    </location>
</feature>
<keyword evidence="2" id="KW-0732">Signal</keyword>
<evidence type="ECO:0000313" key="3">
    <source>
        <dbReference type="EMBL" id="AKV01681.1"/>
    </source>
</evidence>
<feature type="signal peptide" evidence="2">
    <location>
        <begin position="1"/>
        <end position="31"/>
    </location>
</feature>
<keyword evidence="1" id="KW-0812">Transmembrane</keyword>
<evidence type="ECO:0000256" key="2">
    <source>
        <dbReference type="SAM" id="SignalP"/>
    </source>
</evidence>
<proteinExistence type="predicted"/>
<sequence length="345" mass="35828">MITTVARIKRASLVFGLTLALSATAPSVAWAAGVTPGEATPVQREQAQSRFLKGRDLYNQKKYDAAIVEMRASLDIVASPNTRLFIGRSLRDMGKTVAAYVELGRAAVEARELARDDARYQKTAQAAADERAELEPKLGFVDVTIAHAAPNTTLRIAGDDVRPGGWSEPLPVLPGDSEIIVETPGRSPITRTVHLTAGKHESVAIDAGTEGDSSDGATASVDASTRSGNKLRPIAYVAGGVAAVGLATFVVAGLMSNGTYSDLEAACGSKSCPPGHEDDISKGRTQQTIANVGLGVFVVGAAASVTLFVLSSSKQADTAATAQNKHRPGTRLTASPSFVGLEGAF</sequence>